<dbReference type="Proteomes" id="UP000334340">
    <property type="component" value="Unassembled WGS sequence"/>
</dbReference>
<sequence length="389" mass="42679">MDRDWKTPRSTNQWSRWIVGLIMLVIWLVEMWTPGQIFVPYGYVVPILLASALLSKRIAILIIGTSIVLTYAGMLGPVELFTWTELISRSVTSIVLAAAGYFTLVREALKSRLQQATEDLSRQNDDLIAAYGRLFTTEQQLKRAERMAALGKLVASVAHEAGTPLHSVSMHLQLLADEPEITVEMKNRIGIIQSEIDRVVLLIQDLLVSTRNPQPNLAPAPLDMVVQEVLKLTHPMLAAKGIRLQTEFCADLPPVLCDTTQLEQVLLNLVANAIEAMPQGGSLALRTARRDPQTDAGKVSPLQNGHSLDGIAVITVQDNGRGIAEEYQRFIFEPFFTTKEIGKGSGLGLAISRDIIRAHGGTLTVESRTGSGTTVEIALPILTRVEVHV</sequence>
<feature type="transmembrane region" description="Helical" evidence="9">
    <location>
        <begin position="86"/>
        <end position="105"/>
    </location>
</feature>
<reference evidence="11 12" key="1">
    <citation type="submission" date="2019-07" db="EMBL/GenBank/DDBJ databases">
        <authorList>
            <person name="Cremers G."/>
        </authorList>
    </citation>
    <scope>NUCLEOTIDE SEQUENCE [LARGE SCALE GENOMIC DNA]</scope>
</reference>
<dbReference type="Gene3D" id="1.10.287.130">
    <property type="match status" value="1"/>
</dbReference>
<evidence type="ECO:0000313" key="11">
    <source>
        <dbReference type="EMBL" id="VUZ86354.1"/>
    </source>
</evidence>
<dbReference type="PRINTS" id="PR00344">
    <property type="entry name" value="BCTRLSENSOR"/>
</dbReference>
<evidence type="ECO:0000256" key="3">
    <source>
        <dbReference type="ARBA" id="ARBA00022553"/>
    </source>
</evidence>
<evidence type="ECO:0000259" key="10">
    <source>
        <dbReference type="PROSITE" id="PS50109"/>
    </source>
</evidence>
<evidence type="ECO:0000256" key="7">
    <source>
        <dbReference type="ARBA" id="ARBA00022840"/>
    </source>
</evidence>
<dbReference type="InterPro" id="IPR003594">
    <property type="entry name" value="HATPase_dom"/>
</dbReference>
<dbReference type="CDD" id="cd00082">
    <property type="entry name" value="HisKA"/>
    <property type="match status" value="1"/>
</dbReference>
<keyword evidence="9" id="KW-1133">Transmembrane helix</keyword>
<feature type="domain" description="Histidine kinase" evidence="10">
    <location>
        <begin position="156"/>
        <end position="383"/>
    </location>
</feature>
<protein>
    <recommendedName>
        <fullName evidence="2">histidine kinase</fullName>
        <ecNumber evidence="2">2.7.13.3</ecNumber>
    </recommendedName>
</protein>
<name>A0A564ZM09_9BACT</name>
<feature type="transmembrane region" description="Helical" evidence="9">
    <location>
        <begin position="14"/>
        <end position="32"/>
    </location>
</feature>
<dbReference type="SMART" id="SM00387">
    <property type="entry name" value="HATPase_c"/>
    <property type="match status" value="1"/>
</dbReference>
<dbReference type="GO" id="GO:0000155">
    <property type="term" value="F:phosphorelay sensor kinase activity"/>
    <property type="evidence" value="ECO:0007669"/>
    <property type="project" value="InterPro"/>
</dbReference>
<feature type="transmembrane region" description="Helical" evidence="9">
    <location>
        <begin position="61"/>
        <end position="80"/>
    </location>
</feature>
<comment type="catalytic activity">
    <reaction evidence="1">
        <text>ATP + protein L-histidine = ADP + protein N-phospho-L-histidine.</text>
        <dbReference type="EC" id="2.7.13.3"/>
    </reaction>
</comment>
<dbReference type="SMART" id="SM00388">
    <property type="entry name" value="HisKA"/>
    <property type="match status" value="1"/>
</dbReference>
<keyword evidence="5" id="KW-0547">Nucleotide-binding</keyword>
<evidence type="ECO:0000256" key="8">
    <source>
        <dbReference type="ARBA" id="ARBA00023012"/>
    </source>
</evidence>
<dbReference type="AlphaFoldDB" id="A0A564ZM09"/>
<evidence type="ECO:0000256" key="5">
    <source>
        <dbReference type="ARBA" id="ARBA00022741"/>
    </source>
</evidence>
<dbReference type="EC" id="2.7.13.3" evidence="2"/>
<dbReference type="Pfam" id="PF02518">
    <property type="entry name" value="HATPase_c"/>
    <property type="match status" value="1"/>
</dbReference>
<evidence type="ECO:0000256" key="2">
    <source>
        <dbReference type="ARBA" id="ARBA00012438"/>
    </source>
</evidence>
<proteinExistence type="predicted"/>
<keyword evidence="7" id="KW-0067">ATP-binding</keyword>
<dbReference type="EMBL" id="CABIKM010000052">
    <property type="protein sequence ID" value="VUZ86354.1"/>
    <property type="molecule type" value="Genomic_DNA"/>
</dbReference>
<keyword evidence="9" id="KW-0812">Transmembrane</keyword>
<evidence type="ECO:0000313" key="12">
    <source>
        <dbReference type="Proteomes" id="UP000334340"/>
    </source>
</evidence>
<dbReference type="SUPFAM" id="SSF47384">
    <property type="entry name" value="Homodimeric domain of signal transducing histidine kinase"/>
    <property type="match status" value="1"/>
</dbReference>
<evidence type="ECO:0000256" key="4">
    <source>
        <dbReference type="ARBA" id="ARBA00022679"/>
    </source>
</evidence>
<dbReference type="PANTHER" id="PTHR43065">
    <property type="entry name" value="SENSOR HISTIDINE KINASE"/>
    <property type="match status" value="1"/>
</dbReference>
<keyword evidence="8" id="KW-0902">Two-component regulatory system</keyword>
<gene>
    <name evidence="11" type="ORF">MELA_02756</name>
</gene>
<keyword evidence="4 11" id="KW-0808">Transferase</keyword>
<dbReference type="InterPro" id="IPR005467">
    <property type="entry name" value="His_kinase_dom"/>
</dbReference>
<evidence type="ECO:0000256" key="1">
    <source>
        <dbReference type="ARBA" id="ARBA00000085"/>
    </source>
</evidence>
<evidence type="ECO:0000256" key="9">
    <source>
        <dbReference type="SAM" id="Phobius"/>
    </source>
</evidence>
<dbReference type="InterPro" id="IPR003661">
    <property type="entry name" value="HisK_dim/P_dom"/>
</dbReference>
<keyword evidence="6 11" id="KW-0418">Kinase</keyword>
<dbReference type="InterPro" id="IPR004358">
    <property type="entry name" value="Sig_transdc_His_kin-like_C"/>
</dbReference>
<dbReference type="PANTHER" id="PTHR43065:SF10">
    <property type="entry name" value="PEROXIDE STRESS-ACTIVATED HISTIDINE KINASE MAK3"/>
    <property type="match status" value="1"/>
</dbReference>
<dbReference type="GO" id="GO:0005524">
    <property type="term" value="F:ATP binding"/>
    <property type="evidence" value="ECO:0007669"/>
    <property type="project" value="UniProtKB-KW"/>
</dbReference>
<accession>A0A564ZM09</accession>
<organism evidence="11 12">
    <name type="scientific">Candidatus Methylomirabilis lanthanidiphila</name>
    <dbReference type="NCBI Taxonomy" id="2211376"/>
    <lineage>
        <taxon>Bacteria</taxon>
        <taxon>Candidatus Methylomirabilota</taxon>
        <taxon>Candidatus Methylomirabilia</taxon>
        <taxon>Candidatus Methylomirabilales</taxon>
        <taxon>Candidatus Methylomirabilaceae</taxon>
        <taxon>Candidatus Methylomirabilis</taxon>
    </lineage>
</organism>
<dbReference type="PROSITE" id="PS50109">
    <property type="entry name" value="HIS_KIN"/>
    <property type="match status" value="1"/>
</dbReference>
<dbReference type="InterPro" id="IPR036097">
    <property type="entry name" value="HisK_dim/P_sf"/>
</dbReference>
<keyword evidence="9" id="KW-0472">Membrane</keyword>
<dbReference type="SUPFAM" id="SSF55874">
    <property type="entry name" value="ATPase domain of HSP90 chaperone/DNA topoisomerase II/histidine kinase"/>
    <property type="match status" value="1"/>
</dbReference>
<keyword evidence="3" id="KW-0597">Phosphoprotein</keyword>
<evidence type="ECO:0000256" key="6">
    <source>
        <dbReference type="ARBA" id="ARBA00022777"/>
    </source>
</evidence>
<dbReference type="InterPro" id="IPR036890">
    <property type="entry name" value="HATPase_C_sf"/>
</dbReference>
<dbReference type="Gene3D" id="3.30.565.10">
    <property type="entry name" value="Histidine kinase-like ATPase, C-terminal domain"/>
    <property type="match status" value="1"/>
</dbReference>
<dbReference type="Pfam" id="PF00512">
    <property type="entry name" value="HisKA"/>
    <property type="match status" value="1"/>
</dbReference>
<keyword evidence="12" id="KW-1185">Reference proteome</keyword>